<evidence type="ECO:0000313" key="3">
    <source>
        <dbReference type="Proteomes" id="UP001597244"/>
    </source>
</evidence>
<dbReference type="PROSITE" id="PS51257">
    <property type="entry name" value="PROKAR_LIPOPROTEIN"/>
    <property type="match status" value="1"/>
</dbReference>
<evidence type="ECO:0000313" key="2">
    <source>
        <dbReference type="EMBL" id="MFD1465292.1"/>
    </source>
</evidence>
<feature type="signal peptide" evidence="1">
    <location>
        <begin position="1"/>
        <end position="25"/>
    </location>
</feature>
<organism evidence="2 3">
    <name type="scientific">Lapidilactobacillus mulanensis</name>
    <dbReference type="NCBI Taxonomy" id="2485999"/>
    <lineage>
        <taxon>Bacteria</taxon>
        <taxon>Bacillati</taxon>
        <taxon>Bacillota</taxon>
        <taxon>Bacilli</taxon>
        <taxon>Lactobacillales</taxon>
        <taxon>Lactobacillaceae</taxon>
        <taxon>Lapidilactobacillus</taxon>
    </lineage>
</organism>
<accession>A0ABW4DKT8</accession>
<dbReference type="Proteomes" id="UP001597244">
    <property type="component" value="Unassembled WGS sequence"/>
</dbReference>
<dbReference type="EMBL" id="JBHTOF010000029">
    <property type="protein sequence ID" value="MFD1465292.1"/>
    <property type="molecule type" value="Genomic_DNA"/>
</dbReference>
<proteinExistence type="predicted"/>
<protein>
    <recommendedName>
        <fullName evidence="4">Lipoprotein</fullName>
    </recommendedName>
</protein>
<reference evidence="3" key="1">
    <citation type="journal article" date="2019" name="Int. J. Syst. Evol. Microbiol.">
        <title>The Global Catalogue of Microorganisms (GCM) 10K type strain sequencing project: providing services to taxonomists for standard genome sequencing and annotation.</title>
        <authorList>
            <consortium name="The Broad Institute Genomics Platform"/>
            <consortium name="The Broad Institute Genome Sequencing Center for Infectious Disease"/>
            <person name="Wu L."/>
            <person name="Ma J."/>
        </authorList>
    </citation>
    <scope>NUCLEOTIDE SEQUENCE [LARGE SCALE GENOMIC DNA]</scope>
    <source>
        <strain evidence="3">CCM 8951</strain>
    </source>
</reference>
<keyword evidence="1" id="KW-0732">Signal</keyword>
<evidence type="ECO:0008006" key="4">
    <source>
        <dbReference type="Google" id="ProtNLM"/>
    </source>
</evidence>
<name>A0ABW4DKT8_9LACO</name>
<comment type="caution">
    <text evidence="2">The sequence shown here is derived from an EMBL/GenBank/DDBJ whole genome shotgun (WGS) entry which is preliminary data.</text>
</comment>
<feature type="chain" id="PRO_5046322498" description="Lipoprotein" evidence="1">
    <location>
        <begin position="26"/>
        <end position="388"/>
    </location>
</feature>
<evidence type="ECO:0000256" key="1">
    <source>
        <dbReference type="SAM" id="SignalP"/>
    </source>
</evidence>
<keyword evidence="3" id="KW-1185">Reference proteome</keyword>
<sequence>MKKRSKLWCGVLFLMLILTGCGVSGKPAVNVKKESQRILQKKETIWVQSGTVNAKVNGSGQLVDAKYTKLNSSVTTPDVMITHHNQRDSGYNTVSYQDVEKRFNQDTTGPTGYKRRMVSIQQINEALKAAKSGIKIKSYSDLTYFQFKGTRPLIQSDGYIASGNHLYVLELRYIYQTLNKVENIPVTEYTSSGFKAPAKQLKTTELEGRWLASDKSEDQIRVITNLGYQVNTSGTSAIVNRFKIQDLKPLTTDQVYTIGFIHAQELAAKFGYVMPKQTTLAGSDGTYTYLFLTQESMVRIGVGGVTMFRKTDTGVDTTQIPAENKKVFAAIDRQQNTLSALSVGPTGTHSYEIAMNDLDRLTDTISNDSTQYKFADVKGDLASIRDDY</sequence>
<gene>
    <name evidence="2" type="ORF">ACFQ4L_04200</name>
</gene>
<dbReference type="RefSeq" id="WP_125577282.1">
    <property type="nucleotide sequence ID" value="NZ_JBHTOF010000029.1"/>
</dbReference>